<keyword evidence="2" id="KW-1133">Transmembrane helix</keyword>
<evidence type="ECO:0000313" key="4">
    <source>
        <dbReference type="Proteomes" id="UP000250043"/>
    </source>
</evidence>
<accession>A0A8E2AVW0</accession>
<reference evidence="3 4" key="1">
    <citation type="submission" date="2016-07" db="EMBL/GenBank/DDBJ databases">
        <title>Draft genome of the white-rot fungus Obba rivulosa 3A-2.</title>
        <authorList>
            <consortium name="DOE Joint Genome Institute"/>
            <person name="Miettinen O."/>
            <person name="Riley R."/>
            <person name="Acob R."/>
            <person name="Barry K."/>
            <person name="Cullen D."/>
            <person name="De Vries R."/>
            <person name="Hainaut M."/>
            <person name="Hatakka A."/>
            <person name="Henrissat B."/>
            <person name="Hilden K."/>
            <person name="Kuo R."/>
            <person name="Labutti K."/>
            <person name="Lipzen A."/>
            <person name="Makela M.R."/>
            <person name="Sandor L."/>
            <person name="Spatafora J.W."/>
            <person name="Grigoriev I.V."/>
            <person name="Hibbett D.S."/>
        </authorList>
    </citation>
    <scope>NUCLEOTIDE SEQUENCE [LARGE SCALE GENOMIC DNA]</scope>
    <source>
        <strain evidence="3 4">3A-2</strain>
    </source>
</reference>
<dbReference type="EMBL" id="KV722478">
    <property type="protein sequence ID" value="OCH87637.1"/>
    <property type="molecule type" value="Genomic_DNA"/>
</dbReference>
<organism evidence="3 4">
    <name type="scientific">Obba rivulosa</name>
    <dbReference type="NCBI Taxonomy" id="1052685"/>
    <lineage>
        <taxon>Eukaryota</taxon>
        <taxon>Fungi</taxon>
        <taxon>Dikarya</taxon>
        <taxon>Basidiomycota</taxon>
        <taxon>Agaricomycotina</taxon>
        <taxon>Agaricomycetes</taxon>
        <taxon>Polyporales</taxon>
        <taxon>Gelatoporiaceae</taxon>
        <taxon>Obba</taxon>
    </lineage>
</organism>
<gene>
    <name evidence="3" type="ORF">OBBRIDRAFT_138927</name>
</gene>
<dbReference type="AlphaFoldDB" id="A0A8E2AVW0"/>
<feature type="region of interest" description="Disordered" evidence="1">
    <location>
        <begin position="37"/>
        <end position="72"/>
    </location>
</feature>
<keyword evidence="4" id="KW-1185">Reference proteome</keyword>
<evidence type="ECO:0000256" key="2">
    <source>
        <dbReference type="SAM" id="Phobius"/>
    </source>
</evidence>
<protein>
    <submittedName>
        <fullName evidence="3">Uncharacterized protein</fullName>
    </submittedName>
</protein>
<feature type="transmembrane region" description="Helical" evidence="2">
    <location>
        <begin position="9"/>
        <end position="30"/>
    </location>
</feature>
<keyword evidence="2" id="KW-0472">Membrane</keyword>
<keyword evidence="2" id="KW-0812">Transmembrane</keyword>
<sequence>MLQRRVAEAAVFVSTLSSVTVHSCLFYIYITLPAPKSQSQQNLLGLSRKGRKRPSTSDSRQPGIANPMSGKTCTIRPCIRRLRG</sequence>
<name>A0A8E2AVW0_9APHY</name>
<evidence type="ECO:0000256" key="1">
    <source>
        <dbReference type="SAM" id="MobiDB-lite"/>
    </source>
</evidence>
<evidence type="ECO:0000313" key="3">
    <source>
        <dbReference type="EMBL" id="OCH87637.1"/>
    </source>
</evidence>
<proteinExistence type="predicted"/>
<dbReference type="Proteomes" id="UP000250043">
    <property type="component" value="Unassembled WGS sequence"/>
</dbReference>